<evidence type="ECO:0000256" key="2">
    <source>
        <dbReference type="ARBA" id="ARBA00023008"/>
    </source>
</evidence>
<feature type="domain" description="Tyrosinase copper-binding" evidence="3">
    <location>
        <begin position="150"/>
        <end position="167"/>
    </location>
</feature>
<evidence type="ECO:0000256" key="1">
    <source>
        <dbReference type="ARBA" id="ARBA00022723"/>
    </source>
</evidence>
<dbReference type="EMBL" id="FRDM01000036">
    <property type="protein sequence ID" value="SHN87671.1"/>
    <property type="molecule type" value="Genomic_DNA"/>
</dbReference>
<protein>
    <submittedName>
        <fullName evidence="5">Common central domain of tyrosinase</fullName>
    </submittedName>
</protein>
<dbReference type="SUPFAM" id="SSF48056">
    <property type="entry name" value="Di-copper centre-containing domain"/>
    <property type="match status" value="1"/>
</dbReference>
<dbReference type="PRINTS" id="PR00092">
    <property type="entry name" value="TYROSINASE"/>
</dbReference>
<dbReference type="OrthoDB" id="2874181at2"/>
<dbReference type="Proteomes" id="UP000184428">
    <property type="component" value="Unassembled WGS sequence"/>
</dbReference>
<keyword evidence="1" id="KW-0479">Metal-binding</keyword>
<evidence type="ECO:0000313" key="6">
    <source>
        <dbReference type="Proteomes" id="UP000184428"/>
    </source>
</evidence>
<evidence type="ECO:0000259" key="4">
    <source>
        <dbReference type="PROSITE" id="PS00498"/>
    </source>
</evidence>
<accession>A0A1M7UXB1</accession>
<dbReference type="RefSeq" id="WP_072920610.1">
    <property type="nucleotide sequence ID" value="NZ_FRDM01000036.1"/>
</dbReference>
<dbReference type="InterPro" id="IPR050316">
    <property type="entry name" value="Tyrosinase/Hemocyanin"/>
</dbReference>
<gene>
    <name evidence="5" type="ORF">SAMN05660350_04206</name>
</gene>
<organism evidence="5 6">
    <name type="scientific">Geodermatophilus obscurus</name>
    <dbReference type="NCBI Taxonomy" id="1861"/>
    <lineage>
        <taxon>Bacteria</taxon>
        <taxon>Bacillati</taxon>
        <taxon>Actinomycetota</taxon>
        <taxon>Actinomycetes</taxon>
        <taxon>Geodermatophilales</taxon>
        <taxon>Geodermatophilaceae</taxon>
        <taxon>Geodermatophilus</taxon>
    </lineage>
</organism>
<dbReference type="InterPro" id="IPR008922">
    <property type="entry name" value="Di-copper_centre_dom_sf"/>
</dbReference>
<dbReference type="GO" id="GO:0046872">
    <property type="term" value="F:metal ion binding"/>
    <property type="evidence" value="ECO:0007669"/>
    <property type="project" value="UniProtKB-KW"/>
</dbReference>
<feature type="domain" description="Tyrosinase copper-binding" evidence="4">
    <location>
        <begin position="279"/>
        <end position="290"/>
    </location>
</feature>
<dbReference type="Gene3D" id="1.10.1280.10">
    <property type="entry name" value="Di-copper center containing domain from catechol oxidase"/>
    <property type="match status" value="1"/>
</dbReference>
<sequence length="489" mass="54006">MADQVVSNPTYMEHIRHFFDDVDLEHMLARGIDLTTYPALRANAARVFQHTRPNGGDMPPDAGRRWSQERHTTFRNWIVTGFPLGTPQPQPVQAGTGTRIRKDARDLTDEEIATLRRAFQGLMDQPAQAPDSYFTWGGVHGLPAPFECLHHEDLFLPWHRVLLRRFEDALRTVPGCADVTLPFWDITAEVPQFLYTAPFDAYTLPAGIGAGFPAGYTTDRYSAAEVLSNVTSFGVPQQIAEAAAMFDWGKFRNKLEGAHDNGHPSTGHTMTDADVASYDPIFWLFHANWDRLWWEWQQTMSATTQWSFRSTITDGQSDFLTSGFDDLSPFGEKAAATIDLSATGVGYGLAHTSPPTDADLPRIPALAFGSVPASRRIAVGSERQASVRLKGVNRLAIPGTFEAILTADGVPVARQAFFQRTRPRECTGCREKGVVDLDFQVGVETVTGKTLGVTIEILSPGAERIGRTFPLSSCGDPTINIRLPLEDRT</sequence>
<proteinExistence type="predicted"/>
<dbReference type="GO" id="GO:0016491">
    <property type="term" value="F:oxidoreductase activity"/>
    <property type="evidence" value="ECO:0007669"/>
    <property type="project" value="InterPro"/>
</dbReference>
<keyword evidence="2" id="KW-0186">Copper</keyword>
<evidence type="ECO:0000259" key="3">
    <source>
        <dbReference type="PROSITE" id="PS00497"/>
    </source>
</evidence>
<reference evidence="5 6" key="1">
    <citation type="submission" date="2016-12" db="EMBL/GenBank/DDBJ databases">
        <authorList>
            <person name="Song W.-J."/>
            <person name="Kurnit D.M."/>
        </authorList>
    </citation>
    <scope>NUCLEOTIDE SEQUENCE [LARGE SCALE GENOMIC DNA]</scope>
    <source>
        <strain evidence="5 6">DSM 43162</strain>
    </source>
</reference>
<dbReference type="AlphaFoldDB" id="A0A1M7UXB1"/>
<dbReference type="PANTHER" id="PTHR11474">
    <property type="entry name" value="TYROSINASE FAMILY MEMBER"/>
    <property type="match status" value="1"/>
</dbReference>
<dbReference type="InterPro" id="IPR002227">
    <property type="entry name" value="Tyrosinase_Cu-bd"/>
</dbReference>
<name>A0A1M7UXB1_9ACTN</name>
<dbReference type="PANTHER" id="PTHR11474:SF76">
    <property type="entry name" value="SHKT DOMAIN-CONTAINING PROTEIN"/>
    <property type="match status" value="1"/>
</dbReference>
<evidence type="ECO:0000313" key="5">
    <source>
        <dbReference type="EMBL" id="SHN87671.1"/>
    </source>
</evidence>
<dbReference type="PROSITE" id="PS00498">
    <property type="entry name" value="TYROSINASE_2"/>
    <property type="match status" value="1"/>
</dbReference>
<dbReference type="PROSITE" id="PS00497">
    <property type="entry name" value="TYROSINASE_1"/>
    <property type="match status" value="1"/>
</dbReference>
<dbReference type="Pfam" id="PF00264">
    <property type="entry name" value="Tyrosinase"/>
    <property type="match status" value="2"/>
</dbReference>